<organism evidence="2 3">
    <name type="scientific">Paenibacillus aquistagni</name>
    <dbReference type="NCBI Taxonomy" id="1852522"/>
    <lineage>
        <taxon>Bacteria</taxon>
        <taxon>Bacillati</taxon>
        <taxon>Bacillota</taxon>
        <taxon>Bacilli</taxon>
        <taxon>Bacillales</taxon>
        <taxon>Paenibacillaceae</taxon>
        <taxon>Paenibacillus</taxon>
    </lineage>
</organism>
<gene>
    <name evidence="2" type="ORF">SAMN06295960_2740</name>
</gene>
<dbReference type="InterPro" id="IPR050438">
    <property type="entry name" value="LMW_PTPase"/>
</dbReference>
<dbReference type="CDD" id="cd16344">
    <property type="entry name" value="LMWPAP"/>
    <property type="match status" value="1"/>
</dbReference>
<dbReference type="STRING" id="1852522.SAMN06295960_2740"/>
<proteinExistence type="predicted"/>
<dbReference type="SMART" id="SM00226">
    <property type="entry name" value="LMWPc"/>
    <property type="match status" value="1"/>
</dbReference>
<reference evidence="2 3" key="1">
    <citation type="submission" date="2017-04" db="EMBL/GenBank/DDBJ databases">
        <authorList>
            <person name="Afonso C.L."/>
            <person name="Miller P.J."/>
            <person name="Scott M.A."/>
            <person name="Spackman E."/>
            <person name="Goraichik I."/>
            <person name="Dimitrov K.M."/>
            <person name="Suarez D.L."/>
            <person name="Swayne D.E."/>
        </authorList>
    </citation>
    <scope>NUCLEOTIDE SEQUENCE [LARGE SCALE GENOMIC DNA]</scope>
    <source>
        <strain evidence="2 3">11</strain>
    </source>
</reference>
<protein>
    <submittedName>
        <fullName evidence="2">Protein-tyrosine phosphatase</fullName>
    </submittedName>
</protein>
<dbReference type="GO" id="GO:0004725">
    <property type="term" value="F:protein tyrosine phosphatase activity"/>
    <property type="evidence" value="ECO:0007669"/>
    <property type="project" value="TreeGrafter"/>
</dbReference>
<dbReference type="InterPro" id="IPR036196">
    <property type="entry name" value="Ptyr_pPase_sf"/>
</dbReference>
<dbReference type="PANTHER" id="PTHR11717">
    <property type="entry name" value="LOW MOLECULAR WEIGHT PROTEIN TYROSINE PHOSPHATASE"/>
    <property type="match status" value="1"/>
</dbReference>
<dbReference type="PANTHER" id="PTHR11717:SF31">
    <property type="entry name" value="LOW MOLECULAR WEIGHT PROTEIN-TYROSINE-PHOSPHATASE ETP-RELATED"/>
    <property type="match status" value="1"/>
</dbReference>
<name>A0A1X7KV58_9BACL</name>
<dbReference type="SUPFAM" id="SSF52788">
    <property type="entry name" value="Phosphotyrosine protein phosphatases I"/>
    <property type="match status" value="1"/>
</dbReference>
<dbReference type="RefSeq" id="WP_085494906.1">
    <property type="nucleotide sequence ID" value="NZ_FXAZ01000003.1"/>
</dbReference>
<dbReference type="Gene3D" id="3.40.50.2300">
    <property type="match status" value="1"/>
</dbReference>
<evidence type="ECO:0000313" key="3">
    <source>
        <dbReference type="Proteomes" id="UP000193834"/>
    </source>
</evidence>
<dbReference type="Pfam" id="PF01451">
    <property type="entry name" value="LMWPc"/>
    <property type="match status" value="1"/>
</dbReference>
<evidence type="ECO:0000259" key="1">
    <source>
        <dbReference type="SMART" id="SM00226"/>
    </source>
</evidence>
<sequence length="193" mass="21501">MTNILFVCTGNTCRSPMAESMLRHMAKSRGVTIEVQSAGVSAWDGTPMSQHAKEVLEQRKMSNEQFRSHALTGQAVAWADLVLTLTLGHKQHVLQRFPEAADKTFTLKEYVHQDGDQRNVQGALNALVTELQLKLALGDQPTTEEMEQLNYLQSQLPDMDIGDPFGGSLLHYEQTASEIAQALDQLLHRLSEK</sequence>
<accession>A0A1X7KV58</accession>
<dbReference type="InterPro" id="IPR023485">
    <property type="entry name" value="Ptyr_pPase"/>
</dbReference>
<feature type="domain" description="Phosphotyrosine protein phosphatase I" evidence="1">
    <location>
        <begin position="2"/>
        <end position="189"/>
    </location>
</feature>
<dbReference type="Proteomes" id="UP000193834">
    <property type="component" value="Unassembled WGS sequence"/>
</dbReference>
<keyword evidence="3" id="KW-1185">Reference proteome</keyword>
<dbReference type="EMBL" id="FXAZ01000003">
    <property type="protein sequence ID" value="SMG45366.1"/>
    <property type="molecule type" value="Genomic_DNA"/>
</dbReference>
<dbReference type="AlphaFoldDB" id="A0A1X7KV58"/>
<evidence type="ECO:0000313" key="2">
    <source>
        <dbReference type="EMBL" id="SMG45366.1"/>
    </source>
</evidence>
<dbReference type="OrthoDB" id="9784339at2"/>